<name>A0A8J3DZD3_9HYPH</name>
<reference evidence="1" key="1">
    <citation type="journal article" date="2014" name="Int. J. Syst. Evol. Microbiol.">
        <title>Complete genome sequence of Corynebacterium casei LMG S-19264T (=DSM 44701T), isolated from a smear-ripened cheese.</title>
        <authorList>
            <consortium name="US DOE Joint Genome Institute (JGI-PGF)"/>
            <person name="Walter F."/>
            <person name="Albersmeier A."/>
            <person name="Kalinowski J."/>
            <person name="Ruckert C."/>
        </authorList>
    </citation>
    <scope>NUCLEOTIDE SEQUENCE</scope>
    <source>
        <strain evidence="1">KCTC 42249</strain>
    </source>
</reference>
<accession>A0A8J3DZD3</accession>
<proteinExistence type="predicted"/>
<evidence type="ECO:0000313" key="2">
    <source>
        <dbReference type="Proteomes" id="UP000630142"/>
    </source>
</evidence>
<gene>
    <name evidence="1" type="ORF">GCM10016234_39780</name>
</gene>
<reference evidence="1" key="2">
    <citation type="submission" date="2020-09" db="EMBL/GenBank/DDBJ databases">
        <authorList>
            <person name="Sun Q."/>
            <person name="Kim S."/>
        </authorList>
    </citation>
    <scope>NUCLEOTIDE SEQUENCE</scope>
    <source>
        <strain evidence="1">KCTC 42249</strain>
    </source>
</reference>
<protein>
    <submittedName>
        <fullName evidence="1">Uncharacterized protein</fullName>
    </submittedName>
</protein>
<dbReference type="Proteomes" id="UP000630142">
    <property type="component" value="Unassembled WGS sequence"/>
</dbReference>
<keyword evidence="2" id="KW-1185">Reference proteome</keyword>
<dbReference type="EMBL" id="BMZQ01000006">
    <property type="protein sequence ID" value="GHD23997.1"/>
    <property type="molecule type" value="Genomic_DNA"/>
</dbReference>
<evidence type="ECO:0000313" key="1">
    <source>
        <dbReference type="EMBL" id="GHD23997.1"/>
    </source>
</evidence>
<dbReference type="AlphaFoldDB" id="A0A8J3DZD3"/>
<organism evidence="1 2">
    <name type="scientific">Tianweitania populi</name>
    <dbReference type="NCBI Taxonomy" id="1607949"/>
    <lineage>
        <taxon>Bacteria</taxon>
        <taxon>Pseudomonadati</taxon>
        <taxon>Pseudomonadota</taxon>
        <taxon>Alphaproteobacteria</taxon>
        <taxon>Hyphomicrobiales</taxon>
        <taxon>Phyllobacteriaceae</taxon>
        <taxon>Tianweitania</taxon>
    </lineage>
</organism>
<sequence>MQFRFLKRHPKTFVGFGAHAAKLQKQKQMLEREKAATMPPRRQGEIGSLMGIVRNDGFKQAVAVRSRHAQMERGGSPEKAA</sequence>
<comment type="caution">
    <text evidence="1">The sequence shown here is derived from an EMBL/GenBank/DDBJ whole genome shotgun (WGS) entry which is preliminary data.</text>
</comment>